<protein>
    <recommendedName>
        <fullName evidence="4 6">Signal peptidase I</fullName>
        <ecNumber evidence="3 6">3.4.21.89</ecNumber>
    </recommendedName>
</protein>
<dbReference type="NCBIfam" id="TIGR02227">
    <property type="entry name" value="sigpep_I_bact"/>
    <property type="match status" value="1"/>
</dbReference>
<keyword evidence="5 6" id="KW-0378">Hydrolase</keyword>
<comment type="subcellular location">
    <subcellularLocation>
        <location evidence="6">Membrane</location>
        <topology evidence="6">Multi-pass membrane protein</topology>
    </subcellularLocation>
</comment>
<dbReference type="SUPFAM" id="SSF51306">
    <property type="entry name" value="LexA/Signal peptidase"/>
    <property type="match status" value="1"/>
</dbReference>
<comment type="catalytic activity">
    <reaction evidence="1 6">
        <text>Cleavage of hydrophobic, N-terminal signal or leader sequences from secreted and periplasmic proteins.</text>
        <dbReference type="EC" id="3.4.21.89"/>
    </reaction>
</comment>
<dbReference type="InterPro" id="IPR019758">
    <property type="entry name" value="Pept_S26A_signal_pept_1_CS"/>
</dbReference>
<dbReference type="RefSeq" id="WP_262996213.1">
    <property type="nucleotide sequence ID" value="NZ_JAOTJC010000013.1"/>
</dbReference>
<dbReference type="EMBL" id="JAOTJC010000013">
    <property type="protein sequence ID" value="MCU7555999.1"/>
    <property type="molecule type" value="Genomic_DNA"/>
</dbReference>
<evidence type="ECO:0000256" key="5">
    <source>
        <dbReference type="ARBA" id="ARBA00022801"/>
    </source>
</evidence>
<keyword evidence="6" id="KW-0645">Protease</keyword>
<evidence type="ECO:0000313" key="9">
    <source>
        <dbReference type="Proteomes" id="UP001209257"/>
    </source>
</evidence>
<dbReference type="Gene3D" id="2.10.109.10">
    <property type="entry name" value="Umud Fragment, subunit A"/>
    <property type="match status" value="1"/>
</dbReference>
<dbReference type="EC" id="3.4.21.89" evidence="3 6"/>
<dbReference type="Proteomes" id="UP001209257">
    <property type="component" value="Unassembled WGS sequence"/>
</dbReference>
<comment type="similarity">
    <text evidence="2 6">Belongs to the peptidase S26 family.</text>
</comment>
<evidence type="ECO:0000256" key="2">
    <source>
        <dbReference type="ARBA" id="ARBA00009370"/>
    </source>
</evidence>
<comment type="caution">
    <text evidence="8">The sequence shown here is derived from an EMBL/GenBank/DDBJ whole genome shotgun (WGS) entry which is preliminary data.</text>
</comment>
<dbReference type="InterPro" id="IPR019533">
    <property type="entry name" value="Peptidase_S26"/>
</dbReference>
<reference evidence="9" key="1">
    <citation type="submission" date="2023-07" db="EMBL/GenBank/DDBJ databases">
        <title>Study on multiphase classification of strain Alteromonas salexigens isolated from the Yellow Sea.</title>
        <authorList>
            <person name="Sun L."/>
        </authorList>
    </citation>
    <scope>NUCLEOTIDE SEQUENCE [LARGE SCALE GENOMIC DNA]</scope>
    <source>
        <strain evidence="9">ASW11-19</strain>
    </source>
</reference>
<dbReference type="GO" id="GO:0009003">
    <property type="term" value="F:signal peptidase activity"/>
    <property type="evidence" value="ECO:0007669"/>
    <property type="project" value="UniProtKB-EC"/>
</dbReference>
<name>A0ABT2VSG8_9ALTE</name>
<dbReference type="PROSITE" id="PS00761">
    <property type="entry name" value="SPASE_I_3"/>
    <property type="match status" value="1"/>
</dbReference>
<keyword evidence="9" id="KW-1185">Reference proteome</keyword>
<feature type="domain" description="Peptidase S26" evidence="7">
    <location>
        <begin position="14"/>
        <end position="191"/>
    </location>
</feature>
<dbReference type="CDD" id="cd06530">
    <property type="entry name" value="S26_SPase_I"/>
    <property type="match status" value="1"/>
</dbReference>
<organism evidence="8 9">
    <name type="scientific">Alteromonas salexigens</name>
    <dbReference type="NCBI Taxonomy" id="2982530"/>
    <lineage>
        <taxon>Bacteria</taxon>
        <taxon>Pseudomonadati</taxon>
        <taxon>Pseudomonadota</taxon>
        <taxon>Gammaproteobacteria</taxon>
        <taxon>Alteromonadales</taxon>
        <taxon>Alteromonadaceae</taxon>
        <taxon>Alteromonas/Salinimonas group</taxon>
        <taxon>Alteromonas</taxon>
    </lineage>
</organism>
<dbReference type="InterPro" id="IPR019757">
    <property type="entry name" value="Pept_S26A_signal_pept_1_Lys-AS"/>
</dbReference>
<dbReference type="PROSITE" id="PS00760">
    <property type="entry name" value="SPASE_I_2"/>
    <property type="match status" value="1"/>
</dbReference>
<evidence type="ECO:0000256" key="1">
    <source>
        <dbReference type="ARBA" id="ARBA00000677"/>
    </source>
</evidence>
<gene>
    <name evidence="8" type="primary">lepB</name>
    <name evidence="8" type="ORF">OCL06_15520</name>
</gene>
<evidence type="ECO:0000259" key="7">
    <source>
        <dbReference type="Pfam" id="PF10502"/>
    </source>
</evidence>
<dbReference type="PRINTS" id="PR00727">
    <property type="entry name" value="LEADERPTASE"/>
</dbReference>
<dbReference type="PANTHER" id="PTHR43390">
    <property type="entry name" value="SIGNAL PEPTIDASE I"/>
    <property type="match status" value="1"/>
</dbReference>
<sequence>MKKAKLTAFWQANKQFILFVVLLFCFRSSFADWYDVPTGSMKPTIVEGDRVFVNKMAFRLDLPFTDIAVFKTGSPMAGDVIVFQSEAADTRLIKRVVGVPGDVVSMLNNQLTVNGKQVAYSHADDTLEEHLTGYGHRIQLTPPLSPRHSFAPVTVPQGHYLVLGDNRNHSADSRYYGFVPERELLGKATRVVFSLDPENYYLPRTERTLISMR</sequence>
<proteinExistence type="inferred from homology"/>
<evidence type="ECO:0000256" key="6">
    <source>
        <dbReference type="RuleBase" id="RU362042"/>
    </source>
</evidence>
<dbReference type="InterPro" id="IPR000223">
    <property type="entry name" value="Pept_S26A_signal_pept_1"/>
</dbReference>
<evidence type="ECO:0000256" key="3">
    <source>
        <dbReference type="ARBA" id="ARBA00013208"/>
    </source>
</evidence>
<dbReference type="PANTHER" id="PTHR43390:SF1">
    <property type="entry name" value="CHLOROPLAST PROCESSING PEPTIDASE"/>
    <property type="match status" value="1"/>
</dbReference>
<dbReference type="InterPro" id="IPR036286">
    <property type="entry name" value="LexA/Signal_pep-like_sf"/>
</dbReference>
<accession>A0ABT2VSG8</accession>
<dbReference type="Pfam" id="PF10502">
    <property type="entry name" value="Peptidase_S26"/>
    <property type="match status" value="1"/>
</dbReference>
<evidence type="ECO:0000313" key="8">
    <source>
        <dbReference type="EMBL" id="MCU7555999.1"/>
    </source>
</evidence>
<evidence type="ECO:0000256" key="4">
    <source>
        <dbReference type="ARBA" id="ARBA00019232"/>
    </source>
</evidence>